<protein>
    <submittedName>
        <fullName evidence="1">Uncharacterized protein</fullName>
    </submittedName>
</protein>
<sequence>MEFASYLSIQYIHNYQLYCVIGRVHYYDQLNQTLRFKEKDSGKIHYIHVPSIKEIKIAPSSS</sequence>
<proteinExistence type="predicted"/>
<dbReference type="EMBL" id="LQYS01000043">
    <property type="protein sequence ID" value="KYD14304.1"/>
    <property type="molecule type" value="Genomic_DNA"/>
</dbReference>
<evidence type="ECO:0000313" key="1">
    <source>
        <dbReference type="EMBL" id="KYD14304.1"/>
    </source>
</evidence>
<dbReference type="PATRIC" id="fig|81408.3.peg.3644"/>
<gene>
    <name evidence="1" type="ORF">B4119_4122</name>
</gene>
<accession>A0A150LPU3</accession>
<organism evidence="1 2">
    <name type="scientific">Saccharococcus caldoxylosilyticus</name>
    <dbReference type="NCBI Taxonomy" id="81408"/>
    <lineage>
        <taxon>Bacteria</taxon>
        <taxon>Bacillati</taxon>
        <taxon>Bacillota</taxon>
        <taxon>Bacilli</taxon>
        <taxon>Bacillales</taxon>
        <taxon>Anoxybacillaceae</taxon>
        <taxon>Saccharococcus</taxon>
    </lineage>
</organism>
<evidence type="ECO:0000313" key="2">
    <source>
        <dbReference type="Proteomes" id="UP000075455"/>
    </source>
</evidence>
<name>A0A150LPU3_9BACL</name>
<dbReference type="AlphaFoldDB" id="A0A150LPU3"/>
<comment type="caution">
    <text evidence="1">The sequence shown here is derived from an EMBL/GenBank/DDBJ whole genome shotgun (WGS) entry which is preliminary data.</text>
</comment>
<dbReference type="Proteomes" id="UP000075455">
    <property type="component" value="Unassembled WGS sequence"/>
</dbReference>
<reference evidence="1 2" key="1">
    <citation type="submission" date="2016-01" db="EMBL/GenBank/DDBJ databases">
        <title>Draft Genome Sequences of Seven Thermophilic Sporeformers Isolated from Foods.</title>
        <authorList>
            <person name="Berendsen E.M."/>
            <person name="Wells-Bennik M.H."/>
            <person name="Krawcyk A.O."/>
            <person name="De Jong A."/>
            <person name="Holsappel S."/>
            <person name="Eijlander R.T."/>
            <person name="Kuipers O.P."/>
        </authorList>
    </citation>
    <scope>NUCLEOTIDE SEQUENCE [LARGE SCALE GENOMIC DNA]</scope>
    <source>
        <strain evidence="1 2">B4119</strain>
    </source>
</reference>